<gene>
    <name evidence="1" type="ORF">AWH56_006890</name>
</gene>
<keyword evidence="2" id="KW-1185">Reference proteome</keyword>
<dbReference type="KEGG" id="aia:AWH56_006890"/>
<accession>A0A7S7LA74</accession>
<dbReference type="RefSeq" id="WP_159432443.1">
    <property type="nucleotide sequence ID" value="NZ_CP063356.2"/>
</dbReference>
<protein>
    <submittedName>
        <fullName evidence="1">Uncharacterized protein</fullName>
    </submittedName>
</protein>
<sequence length="53" mass="5992">MIIDGNLFGADNLLPLEQSLVEVLEGEKKKRDAFIEQLANILSEHPIMKLNQD</sequence>
<dbReference type="Proteomes" id="UP000180175">
    <property type="component" value="Chromosome"/>
</dbReference>
<reference evidence="1 2" key="2">
    <citation type="journal article" date="2019" name="Int. J. Syst. Evol. Microbiol.">
        <title>Anaerobacillus isosaccharinicus sp. nov., an alkaliphilic bacterium which degrades isosaccharinic acid.</title>
        <authorList>
            <person name="Bassil N.M."/>
            <person name="Lloyd J.R."/>
        </authorList>
    </citation>
    <scope>NUCLEOTIDE SEQUENCE [LARGE SCALE GENOMIC DNA]</scope>
    <source>
        <strain evidence="1 2">NB2006</strain>
    </source>
</reference>
<evidence type="ECO:0000313" key="2">
    <source>
        <dbReference type="Proteomes" id="UP000180175"/>
    </source>
</evidence>
<name>A0A7S7LA74_9BACI</name>
<organism evidence="1 2">
    <name type="scientific">Anaerobacillus isosaccharinicus</name>
    <dbReference type="NCBI Taxonomy" id="1532552"/>
    <lineage>
        <taxon>Bacteria</taxon>
        <taxon>Bacillati</taxon>
        <taxon>Bacillota</taxon>
        <taxon>Bacilli</taxon>
        <taxon>Bacillales</taxon>
        <taxon>Bacillaceae</taxon>
        <taxon>Anaerobacillus</taxon>
    </lineage>
</organism>
<reference evidence="1 2" key="1">
    <citation type="journal article" date="2017" name="Genome Announc.">
        <title>Draft Genome Sequences of Four Alkaliphilic Bacteria Belonging to the Anaerobacillus Genus.</title>
        <authorList>
            <person name="Bassil N.M."/>
            <person name="Lloyd J.R."/>
        </authorList>
    </citation>
    <scope>NUCLEOTIDE SEQUENCE [LARGE SCALE GENOMIC DNA]</scope>
    <source>
        <strain evidence="1 2">NB2006</strain>
    </source>
</reference>
<evidence type="ECO:0000313" key="1">
    <source>
        <dbReference type="EMBL" id="QOY37348.1"/>
    </source>
</evidence>
<proteinExistence type="predicted"/>
<dbReference type="EMBL" id="CP063356">
    <property type="protein sequence ID" value="QOY37348.1"/>
    <property type="molecule type" value="Genomic_DNA"/>
</dbReference>
<dbReference type="AlphaFoldDB" id="A0A7S7LA74"/>